<protein>
    <submittedName>
        <fullName evidence="1">Uncharacterized protein</fullName>
    </submittedName>
</protein>
<organism evidence="1 2">
    <name type="scientific">Punica granatum</name>
    <name type="common">Pomegranate</name>
    <dbReference type="NCBI Taxonomy" id="22663"/>
    <lineage>
        <taxon>Eukaryota</taxon>
        <taxon>Viridiplantae</taxon>
        <taxon>Streptophyta</taxon>
        <taxon>Embryophyta</taxon>
        <taxon>Tracheophyta</taxon>
        <taxon>Spermatophyta</taxon>
        <taxon>Magnoliopsida</taxon>
        <taxon>eudicotyledons</taxon>
        <taxon>Gunneridae</taxon>
        <taxon>Pentapetalae</taxon>
        <taxon>rosids</taxon>
        <taxon>malvids</taxon>
        <taxon>Myrtales</taxon>
        <taxon>Lythraceae</taxon>
        <taxon>Punica</taxon>
    </lineage>
</organism>
<evidence type="ECO:0000313" key="2">
    <source>
        <dbReference type="Proteomes" id="UP000233551"/>
    </source>
</evidence>
<keyword evidence="2" id="KW-1185">Reference proteome</keyword>
<accession>A0A2I0L1C8</accession>
<gene>
    <name evidence="1" type="ORF">CRG98_005094</name>
</gene>
<reference evidence="1 2" key="1">
    <citation type="submission" date="2017-11" db="EMBL/GenBank/DDBJ databases">
        <title>De-novo sequencing of pomegranate (Punica granatum L.) genome.</title>
        <authorList>
            <person name="Akparov Z."/>
            <person name="Amiraslanov A."/>
            <person name="Hajiyeva S."/>
            <person name="Abbasov M."/>
            <person name="Kaur K."/>
            <person name="Hamwieh A."/>
            <person name="Solovyev V."/>
            <person name="Salamov A."/>
            <person name="Braich B."/>
            <person name="Kosarev P."/>
            <person name="Mahmoud A."/>
            <person name="Hajiyev E."/>
            <person name="Babayeva S."/>
            <person name="Izzatullayeva V."/>
            <person name="Mammadov A."/>
            <person name="Mammadov A."/>
            <person name="Sharifova S."/>
            <person name="Ojaghi J."/>
            <person name="Eynullazada K."/>
            <person name="Bayramov B."/>
            <person name="Abdulazimova A."/>
            <person name="Shahmuradov I."/>
        </authorList>
    </citation>
    <scope>NUCLEOTIDE SEQUENCE [LARGE SCALE GENOMIC DNA]</scope>
    <source>
        <strain evidence="2">cv. AG2017</strain>
        <tissue evidence="1">Leaf</tissue>
    </source>
</reference>
<proteinExistence type="predicted"/>
<evidence type="ECO:0000313" key="1">
    <source>
        <dbReference type="EMBL" id="PKI74517.1"/>
    </source>
</evidence>
<dbReference type="AlphaFoldDB" id="A0A2I0L1C8"/>
<dbReference type="EMBL" id="PGOL01000199">
    <property type="protein sequence ID" value="PKI74517.1"/>
    <property type="molecule type" value="Genomic_DNA"/>
</dbReference>
<comment type="caution">
    <text evidence="1">The sequence shown here is derived from an EMBL/GenBank/DDBJ whole genome shotgun (WGS) entry which is preliminary data.</text>
</comment>
<name>A0A2I0L1C8_PUNGR</name>
<dbReference type="Proteomes" id="UP000233551">
    <property type="component" value="Unassembled WGS sequence"/>
</dbReference>
<sequence length="144" mass="15939">MTRSVPTSLAGVTHYGDLGANFNQGGPSLRRLPRLCWRDLQPGMPQCTSLAEVVLARTSTGDAPVYVAWKCLSWVDDVRGGLGASVECECPGLHRRCDSWWALCKGYLRVEPLPCQSIREEAREEFSERRELVHHSSPVTGVSL</sequence>